<evidence type="ECO:0000313" key="12">
    <source>
        <dbReference type="Proteomes" id="UP000634229"/>
    </source>
</evidence>
<organism evidence="11 12">
    <name type="scientific">Streptomyces coffeae</name>
    <dbReference type="NCBI Taxonomy" id="621382"/>
    <lineage>
        <taxon>Bacteria</taxon>
        <taxon>Bacillati</taxon>
        <taxon>Actinomycetota</taxon>
        <taxon>Actinomycetes</taxon>
        <taxon>Kitasatosporales</taxon>
        <taxon>Streptomycetaceae</taxon>
        <taxon>Streptomyces</taxon>
    </lineage>
</organism>
<comment type="caution">
    <text evidence="11">The sequence shown here is derived from an EMBL/GenBank/DDBJ whole genome shotgun (WGS) entry which is preliminary data.</text>
</comment>
<protein>
    <submittedName>
        <fullName evidence="11">MFS transporter</fullName>
    </submittedName>
</protein>
<dbReference type="Proteomes" id="UP000634229">
    <property type="component" value="Unassembled WGS sequence"/>
</dbReference>
<dbReference type="PANTHER" id="PTHR42718:SF47">
    <property type="entry name" value="METHYL VIOLOGEN RESISTANCE PROTEIN SMVA"/>
    <property type="match status" value="1"/>
</dbReference>
<feature type="compositionally biased region" description="Basic and acidic residues" evidence="8">
    <location>
        <begin position="524"/>
        <end position="559"/>
    </location>
</feature>
<feature type="transmembrane region" description="Helical" evidence="9">
    <location>
        <begin position="175"/>
        <end position="197"/>
    </location>
</feature>
<keyword evidence="7" id="KW-0046">Antibiotic resistance</keyword>
<feature type="transmembrane region" description="Helical" evidence="9">
    <location>
        <begin position="209"/>
        <end position="226"/>
    </location>
</feature>
<feature type="transmembrane region" description="Helical" evidence="9">
    <location>
        <begin position="341"/>
        <end position="360"/>
    </location>
</feature>
<feature type="transmembrane region" description="Helical" evidence="9">
    <location>
        <begin position="59"/>
        <end position="77"/>
    </location>
</feature>
<name>A0ABS1NF64_9ACTN</name>
<sequence length="570" mass="57827">MTGPGRTAPRPGSAEGIPGRWLALSVLILAVLLVAVDATVLGLATPYLSEDLEPTGNQLLWIGDVYSFVIAGLLVSMGSLGDRIGRKKLLLVGATAFGGLSVLAAYATSPEMLIATRALLGVAGATLMPSTLALIRNLFPDPKERSVAIGIWGAAASAGAAVGPVVGGFLLEHFWWGSVFLINLPVMAVLVLVGVRLLPESKNPDPGPWDLPSVGLSLVGMIGVVYCVKELASHNTGGVAIAAGIAGVLSLLVFVRRQLTLRTPLLDMRLFQHRGFSGAVLADLLTILGLSGLVFFLSQFLQLVQGRTPLQAGLAELPAAIGAVVAGLVAGAAARRYSVRVIVAGGLAAIGVALAALVFLDAHTGFPVLGAVLLVVGVGAGFSFTVTADVILSSVPKEQAGAASAVSETAYELGAALGIALLGSVVTGVYRGFDTPSGVPADVAAAAHESLGGAAESAADLPSGLASALLASAQESFVDGLRIACGVGAVVLLATAVGAWFLLRGQALQDGVEESEAGQLASDDGWRADGPMGRDGERDERGGDGDSRGHRAQGEHGVRPESAAEPAIRR</sequence>
<feature type="transmembrane region" description="Helical" evidence="9">
    <location>
        <begin position="276"/>
        <end position="297"/>
    </location>
</feature>
<keyword evidence="3" id="KW-1003">Cell membrane</keyword>
<dbReference type="InterPro" id="IPR011701">
    <property type="entry name" value="MFS"/>
</dbReference>
<keyword evidence="6 9" id="KW-0472">Membrane</keyword>
<keyword evidence="12" id="KW-1185">Reference proteome</keyword>
<dbReference type="PROSITE" id="PS50850">
    <property type="entry name" value="MFS"/>
    <property type="match status" value="1"/>
</dbReference>
<dbReference type="EMBL" id="JAERRF010000009">
    <property type="protein sequence ID" value="MBL1098564.1"/>
    <property type="molecule type" value="Genomic_DNA"/>
</dbReference>
<evidence type="ECO:0000256" key="4">
    <source>
        <dbReference type="ARBA" id="ARBA00022692"/>
    </source>
</evidence>
<dbReference type="Gene3D" id="1.20.1250.20">
    <property type="entry name" value="MFS general substrate transporter like domains"/>
    <property type="match status" value="1"/>
</dbReference>
<feature type="transmembrane region" description="Helical" evidence="9">
    <location>
        <begin position="366"/>
        <end position="392"/>
    </location>
</feature>
<keyword evidence="2" id="KW-0813">Transport</keyword>
<feature type="transmembrane region" description="Helical" evidence="9">
    <location>
        <begin position="317"/>
        <end position="334"/>
    </location>
</feature>
<evidence type="ECO:0000256" key="5">
    <source>
        <dbReference type="ARBA" id="ARBA00022989"/>
    </source>
</evidence>
<dbReference type="CDD" id="cd17321">
    <property type="entry name" value="MFS_MMR_MDR_like"/>
    <property type="match status" value="1"/>
</dbReference>
<feature type="domain" description="Major facilitator superfamily (MFS) profile" evidence="10">
    <location>
        <begin position="23"/>
        <end position="507"/>
    </location>
</feature>
<keyword evidence="5 9" id="KW-1133">Transmembrane helix</keyword>
<dbReference type="InterPro" id="IPR020846">
    <property type="entry name" value="MFS_dom"/>
</dbReference>
<dbReference type="SUPFAM" id="SSF103473">
    <property type="entry name" value="MFS general substrate transporter"/>
    <property type="match status" value="1"/>
</dbReference>
<evidence type="ECO:0000256" key="2">
    <source>
        <dbReference type="ARBA" id="ARBA00022448"/>
    </source>
</evidence>
<keyword evidence="4 9" id="KW-0812">Transmembrane</keyword>
<evidence type="ECO:0000256" key="1">
    <source>
        <dbReference type="ARBA" id="ARBA00004651"/>
    </source>
</evidence>
<evidence type="ECO:0000256" key="6">
    <source>
        <dbReference type="ARBA" id="ARBA00023136"/>
    </source>
</evidence>
<feature type="transmembrane region" description="Helical" evidence="9">
    <location>
        <begin position="481"/>
        <end position="503"/>
    </location>
</feature>
<dbReference type="Pfam" id="PF07690">
    <property type="entry name" value="MFS_1"/>
    <property type="match status" value="1"/>
</dbReference>
<dbReference type="Gene3D" id="1.20.1720.10">
    <property type="entry name" value="Multidrug resistance protein D"/>
    <property type="match status" value="1"/>
</dbReference>
<reference evidence="11 12" key="1">
    <citation type="submission" date="2021-01" db="EMBL/GenBank/DDBJ databases">
        <title>WGS of actinomycetes isolated from Thailand.</title>
        <authorList>
            <person name="Thawai C."/>
        </authorList>
    </citation>
    <scope>NUCLEOTIDE SEQUENCE [LARGE SCALE GENOMIC DNA]</scope>
    <source>
        <strain evidence="11 12">CA1R205</strain>
    </source>
</reference>
<dbReference type="RefSeq" id="WP_201876055.1">
    <property type="nucleotide sequence ID" value="NZ_JAERRF010000009.1"/>
</dbReference>
<evidence type="ECO:0000313" key="11">
    <source>
        <dbReference type="EMBL" id="MBL1098564.1"/>
    </source>
</evidence>
<evidence type="ECO:0000256" key="9">
    <source>
        <dbReference type="SAM" id="Phobius"/>
    </source>
</evidence>
<dbReference type="InterPro" id="IPR036259">
    <property type="entry name" value="MFS_trans_sf"/>
</dbReference>
<comment type="subcellular location">
    <subcellularLocation>
        <location evidence="1">Cell membrane</location>
        <topology evidence="1">Multi-pass membrane protein</topology>
    </subcellularLocation>
</comment>
<evidence type="ECO:0000259" key="10">
    <source>
        <dbReference type="PROSITE" id="PS50850"/>
    </source>
</evidence>
<feature type="transmembrane region" description="Helical" evidence="9">
    <location>
        <begin position="413"/>
        <end position="433"/>
    </location>
</feature>
<feature type="transmembrane region" description="Helical" evidence="9">
    <location>
        <begin position="147"/>
        <end position="169"/>
    </location>
</feature>
<dbReference type="PANTHER" id="PTHR42718">
    <property type="entry name" value="MAJOR FACILITATOR SUPERFAMILY MULTIDRUG TRANSPORTER MFSC"/>
    <property type="match status" value="1"/>
</dbReference>
<accession>A0ABS1NF64</accession>
<feature type="transmembrane region" description="Helical" evidence="9">
    <location>
        <begin position="114"/>
        <end position="135"/>
    </location>
</feature>
<gene>
    <name evidence="11" type="ORF">JK363_18240</name>
</gene>
<feature type="transmembrane region" description="Helical" evidence="9">
    <location>
        <begin position="21"/>
        <end position="47"/>
    </location>
</feature>
<feature type="transmembrane region" description="Helical" evidence="9">
    <location>
        <begin position="89"/>
        <end position="108"/>
    </location>
</feature>
<feature type="transmembrane region" description="Helical" evidence="9">
    <location>
        <begin position="238"/>
        <end position="255"/>
    </location>
</feature>
<evidence type="ECO:0000256" key="8">
    <source>
        <dbReference type="SAM" id="MobiDB-lite"/>
    </source>
</evidence>
<evidence type="ECO:0000256" key="7">
    <source>
        <dbReference type="ARBA" id="ARBA00023251"/>
    </source>
</evidence>
<proteinExistence type="predicted"/>
<evidence type="ECO:0000256" key="3">
    <source>
        <dbReference type="ARBA" id="ARBA00022475"/>
    </source>
</evidence>
<feature type="region of interest" description="Disordered" evidence="8">
    <location>
        <begin position="514"/>
        <end position="570"/>
    </location>
</feature>